<dbReference type="RefSeq" id="WP_249479894.1">
    <property type="nucleotide sequence ID" value="NZ_CP097218.1"/>
</dbReference>
<name>A0ABY4N7I6_9MICO</name>
<keyword evidence="2" id="KW-1185">Reference proteome</keyword>
<gene>
    <name evidence="1" type="ORF">M4486_04230</name>
</gene>
<evidence type="ECO:0000313" key="2">
    <source>
        <dbReference type="Proteomes" id="UP001055868"/>
    </source>
</evidence>
<reference evidence="1" key="1">
    <citation type="submission" date="2022-05" db="EMBL/GenBank/DDBJ databases">
        <title>Genomic analysis of Brachybacterium sp. CBA3104.</title>
        <authorList>
            <person name="Roh S.W."/>
            <person name="Kim Y.B."/>
            <person name="Kim Y."/>
        </authorList>
    </citation>
    <scope>NUCLEOTIDE SEQUENCE</scope>
    <source>
        <strain evidence="1">CBA3104</strain>
    </source>
</reference>
<sequence>MSTTKIRKRDTGEAGNKGEFGTIARTDAVVDIAQPGPSIGDIDDALARDRAAEDLRRRTVSMDSRFAERAEAIIEKANRRLEREGIDHRFTFERTDTVKRRSPTASETREGEMPGTMIEERTTTFVLNRPEISHEGWTFGAVLDREPGTDTFMLRSAGRDFGGWRPEPGRCDHCGQFRERNQTFLVSNPETGEMLQVGSTCVQAFLGVKPKGLWALGVDLTDEIDDDMRSEPAPVRVMDNRELIARSMVASDNGKRFVGRGTAVEWGTVSTVDSLDGMFEYRRGDSPESRLEKDELRAQAQSLMADGTVDDVIAAAREVGADTDYGRNLTTLLDNGFVSEKGMGTVASAVAVYGRKQREAAREQAQEDRVQSAAAGFIGEEKDRLRDIPVTITNIYEGTQQQYAWPHGDEPFQLITMRTEDGHEVVWRTTNLVDLEIGTSTVLTGTVKSHEQYRGVDQTKVIRAKLEVPVERDADGIPVADSPFDPSALGRVGKRLKNQVVRVEEAREDGGVWRLVGRTPDNHRIRWDSDDPEESGQVVTVDGTVDWIDDVGVKTAVIARP</sequence>
<evidence type="ECO:0000313" key="1">
    <source>
        <dbReference type="EMBL" id="UQN30525.1"/>
    </source>
</evidence>
<dbReference type="Proteomes" id="UP001055868">
    <property type="component" value="Chromosome"/>
</dbReference>
<accession>A0ABY4N7I6</accession>
<protein>
    <submittedName>
        <fullName evidence="1">Uncharacterized protein</fullName>
    </submittedName>
</protein>
<dbReference type="EMBL" id="CP097218">
    <property type="protein sequence ID" value="UQN30525.1"/>
    <property type="molecule type" value="Genomic_DNA"/>
</dbReference>
<proteinExistence type="predicted"/>
<organism evidence="1 2">
    <name type="scientific">Brachybacterium kimchii</name>
    <dbReference type="NCBI Taxonomy" id="2942909"/>
    <lineage>
        <taxon>Bacteria</taxon>
        <taxon>Bacillati</taxon>
        <taxon>Actinomycetota</taxon>
        <taxon>Actinomycetes</taxon>
        <taxon>Micrococcales</taxon>
        <taxon>Dermabacteraceae</taxon>
        <taxon>Brachybacterium</taxon>
    </lineage>
</organism>